<dbReference type="PANTHER" id="PTHR42812">
    <property type="entry name" value="BETA-XYLOSIDASE"/>
    <property type="match status" value="1"/>
</dbReference>
<reference evidence="5 6" key="1">
    <citation type="journal article" date="2024" name="IMA Fungus">
        <title>Apiospora arundinis, a panoply of carbohydrate-active enzymes and secondary metabolites.</title>
        <authorList>
            <person name="Sorensen T."/>
            <person name="Petersen C."/>
            <person name="Muurmann A.T."/>
            <person name="Christiansen J.V."/>
            <person name="Brundto M.L."/>
            <person name="Overgaard C.K."/>
            <person name="Boysen A.T."/>
            <person name="Wollenberg R.D."/>
            <person name="Larsen T.O."/>
            <person name="Sorensen J.L."/>
            <person name="Nielsen K.L."/>
            <person name="Sondergaard T.E."/>
        </authorList>
    </citation>
    <scope>NUCLEOTIDE SEQUENCE [LARGE SCALE GENOMIC DNA]</scope>
    <source>
        <strain evidence="5 6">AAU 773</strain>
    </source>
</reference>
<comment type="similarity">
    <text evidence="1 4">Belongs to the glycosyl hydrolase 43 family.</text>
</comment>
<evidence type="ECO:0000256" key="3">
    <source>
        <dbReference type="ARBA" id="ARBA00023295"/>
    </source>
</evidence>
<comment type="caution">
    <text evidence="5">The sequence shown here is derived from an EMBL/GenBank/DDBJ whole genome shotgun (WGS) entry which is preliminary data.</text>
</comment>
<dbReference type="Gene3D" id="2.115.10.20">
    <property type="entry name" value="Glycosyl hydrolase domain, family 43"/>
    <property type="match status" value="1"/>
</dbReference>
<dbReference type="Proteomes" id="UP001390339">
    <property type="component" value="Unassembled WGS sequence"/>
</dbReference>
<name>A0ABR2IG65_9PEZI</name>
<dbReference type="InterPro" id="IPR023296">
    <property type="entry name" value="Glyco_hydro_beta-prop_sf"/>
</dbReference>
<dbReference type="InterPro" id="IPR006710">
    <property type="entry name" value="Glyco_hydro_43"/>
</dbReference>
<proteinExistence type="inferred from homology"/>
<dbReference type="CDD" id="cd08999">
    <property type="entry name" value="GH43_ABN-like"/>
    <property type="match status" value="1"/>
</dbReference>
<evidence type="ECO:0000313" key="5">
    <source>
        <dbReference type="EMBL" id="KAK8862576.1"/>
    </source>
</evidence>
<organism evidence="5 6">
    <name type="scientific">Apiospora arundinis</name>
    <dbReference type="NCBI Taxonomy" id="335852"/>
    <lineage>
        <taxon>Eukaryota</taxon>
        <taxon>Fungi</taxon>
        <taxon>Dikarya</taxon>
        <taxon>Ascomycota</taxon>
        <taxon>Pezizomycotina</taxon>
        <taxon>Sordariomycetes</taxon>
        <taxon>Xylariomycetidae</taxon>
        <taxon>Amphisphaeriales</taxon>
        <taxon>Apiosporaceae</taxon>
        <taxon>Apiospora</taxon>
    </lineage>
</organism>
<dbReference type="EMBL" id="JAPCWZ010000005">
    <property type="protein sequence ID" value="KAK8862576.1"/>
    <property type="molecule type" value="Genomic_DNA"/>
</dbReference>
<dbReference type="SUPFAM" id="SSF75005">
    <property type="entry name" value="Arabinanase/levansucrase/invertase"/>
    <property type="match status" value="1"/>
</dbReference>
<evidence type="ECO:0000256" key="4">
    <source>
        <dbReference type="RuleBase" id="RU361187"/>
    </source>
</evidence>
<evidence type="ECO:0000256" key="1">
    <source>
        <dbReference type="ARBA" id="ARBA00009865"/>
    </source>
</evidence>
<keyword evidence="2 4" id="KW-0378">Hydrolase</keyword>
<dbReference type="Pfam" id="PF04616">
    <property type="entry name" value="Glyco_hydro_43"/>
    <property type="match status" value="1"/>
</dbReference>
<evidence type="ECO:0000256" key="2">
    <source>
        <dbReference type="ARBA" id="ARBA00022801"/>
    </source>
</evidence>
<keyword evidence="3 4" id="KW-0326">Glycosidase</keyword>
<gene>
    <name evidence="5" type="ORF">PGQ11_008811</name>
</gene>
<keyword evidence="6" id="KW-1185">Reference proteome</keyword>
<evidence type="ECO:0000313" key="6">
    <source>
        <dbReference type="Proteomes" id="UP001390339"/>
    </source>
</evidence>
<dbReference type="GO" id="GO:0016787">
    <property type="term" value="F:hydrolase activity"/>
    <property type="evidence" value="ECO:0007669"/>
    <property type="project" value="UniProtKB-KW"/>
</dbReference>
<dbReference type="InterPro" id="IPR051795">
    <property type="entry name" value="Glycosyl_Hydrlase_43"/>
</dbReference>
<protein>
    <submittedName>
        <fullName evidence="5">Glycoside hydrolase family 43 protein</fullName>
    </submittedName>
</protein>
<accession>A0ABR2IG65</accession>
<dbReference type="PANTHER" id="PTHR42812:SF5">
    <property type="entry name" value="ENDO-ARABINASE"/>
    <property type="match status" value="1"/>
</dbReference>
<sequence length="402" mass="42241">MTGRAKLTAARVFRHLSRARQTPVLGFAAVVARQGRHGHGPNDGIVHVLKYLAAVIPSSHIIRDSSSPLESRAPALSLVNVTRATARGASEAFSSLSRRAAAGPFVGDFPDPSIIGDGHGLWFAYGTSAGDQNLPVVVSNDVKSWSSPQDSMPNVGAWVDMNVPAPKIWAPDVVRADNLDYVMYYTAAQKGGRHCIGVATSRSPTGPFSAHDSPIACNDDGGGLIDAAGYDDGTNRWIAWKVDGSALGGATHCIGGGTSDVYISTAIQITRMERDAVTLAGPTKTIFDNNGAGDDGIVEAPSLARAGDGFVLFYSSQCYASDNYDIKYAWSSTVDGDYERKGTLLTTAMTNNGIYGPGGLDIDWNGRTAVFHGRTSPGEGATGERSLFTAELSVNGQDVGVQ</sequence>